<keyword evidence="5" id="KW-0234">DNA repair</keyword>
<dbReference type="GO" id="GO:0006307">
    <property type="term" value="P:DNA alkylation repair"/>
    <property type="evidence" value="ECO:0007669"/>
    <property type="project" value="TreeGrafter"/>
</dbReference>
<keyword evidence="4" id="KW-0227">DNA damage</keyword>
<dbReference type="GO" id="GO:0032993">
    <property type="term" value="C:protein-DNA complex"/>
    <property type="evidence" value="ECO:0007669"/>
    <property type="project" value="TreeGrafter"/>
</dbReference>
<evidence type="ECO:0000256" key="1">
    <source>
        <dbReference type="ARBA" id="ARBA00000086"/>
    </source>
</evidence>
<dbReference type="InterPro" id="IPR011257">
    <property type="entry name" value="DNA_glycosylase"/>
</dbReference>
<comment type="similarity">
    <text evidence="2">Belongs to the alkylbase DNA glycosidase AlkA family.</text>
</comment>
<comment type="catalytic activity">
    <reaction evidence="1">
        <text>Hydrolysis of alkylated DNA, releasing 3-methyladenine, 3-methylguanine, 7-methylguanine and 7-methyladenine.</text>
        <dbReference type="EC" id="3.2.2.21"/>
    </reaction>
</comment>
<dbReference type="SMART" id="SM00478">
    <property type="entry name" value="ENDO3c"/>
    <property type="match status" value="1"/>
</dbReference>
<dbReference type="Gene3D" id="1.10.340.30">
    <property type="entry name" value="Hypothetical protein, domain 2"/>
    <property type="match status" value="1"/>
</dbReference>
<dbReference type="GO" id="GO:0008725">
    <property type="term" value="F:DNA-3-methyladenine glycosylase activity"/>
    <property type="evidence" value="ECO:0007669"/>
    <property type="project" value="TreeGrafter"/>
</dbReference>
<dbReference type="GO" id="GO:0043916">
    <property type="term" value="F:DNA-7-methylguanine glycosylase activity"/>
    <property type="evidence" value="ECO:0007669"/>
    <property type="project" value="TreeGrafter"/>
</dbReference>
<sequence>MNPISFHLQMDDPRLAALSEADDRMGALISLIGEIKTAPQGPHFAALARSIISQQISVKAAATIRGRVLELAGELSPDALSAVNDEALRGAGLSASKVAYLRDLSGKVQSGEIVLDRLHEKSDNAVIQALTSIKGIGRWTAEMFLIFGLGRENVVSVGDAGLQRAAKWLYDLEERVDRKYLQQVMDLWSPYSSIASLYLWEAINIGHVDSGQTLSELLYK</sequence>
<dbReference type="SUPFAM" id="SSF48150">
    <property type="entry name" value="DNA-glycosylase"/>
    <property type="match status" value="1"/>
</dbReference>
<evidence type="ECO:0000259" key="6">
    <source>
        <dbReference type="SMART" id="SM00478"/>
    </source>
</evidence>
<feature type="domain" description="HhH-GPD" evidence="6">
    <location>
        <begin position="52"/>
        <end position="213"/>
    </location>
</feature>
<evidence type="ECO:0000256" key="2">
    <source>
        <dbReference type="ARBA" id="ARBA00010817"/>
    </source>
</evidence>
<evidence type="ECO:0000313" key="7">
    <source>
        <dbReference type="EMBL" id="MUG46833.1"/>
    </source>
</evidence>
<dbReference type="InterPro" id="IPR051912">
    <property type="entry name" value="Alkylbase_DNA_Glycosylase/TA"/>
</dbReference>
<comment type="caution">
    <text evidence="7">The sequence shown here is derived from an EMBL/GenBank/DDBJ whole genome shotgun (WGS) entry which is preliminary data.</text>
</comment>
<dbReference type="EMBL" id="WNZW01000008">
    <property type="protein sequence ID" value="MUG46833.1"/>
    <property type="molecule type" value="Genomic_DNA"/>
</dbReference>
<dbReference type="GO" id="GO:0006285">
    <property type="term" value="P:base-excision repair, AP site formation"/>
    <property type="evidence" value="ECO:0007669"/>
    <property type="project" value="TreeGrafter"/>
</dbReference>
<proteinExistence type="inferred from homology"/>
<dbReference type="GO" id="GO:0032131">
    <property type="term" value="F:alkylated DNA binding"/>
    <property type="evidence" value="ECO:0007669"/>
    <property type="project" value="TreeGrafter"/>
</dbReference>
<name>A0A7X2Z3E3_9BACL</name>
<dbReference type="PANTHER" id="PTHR43003">
    <property type="entry name" value="DNA-3-METHYLADENINE GLYCOSYLASE"/>
    <property type="match status" value="1"/>
</dbReference>
<dbReference type="GO" id="GO:0005737">
    <property type="term" value="C:cytoplasm"/>
    <property type="evidence" value="ECO:0007669"/>
    <property type="project" value="TreeGrafter"/>
</dbReference>
<gene>
    <name evidence="7" type="ORF">GNP95_17805</name>
</gene>
<dbReference type="InterPro" id="IPR003265">
    <property type="entry name" value="HhH-GPD_domain"/>
</dbReference>
<dbReference type="AlphaFoldDB" id="A0A7X2Z3E3"/>
<evidence type="ECO:0000256" key="4">
    <source>
        <dbReference type="ARBA" id="ARBA00022763"/>
    </source>
</evidence>
<dbReference type="OrthoDB" id="9785929at2"/>
<protein>
    <recommendedName>
        <fullName evidence="3">DNA-3-methyladenine glycosylase II</fullName>
        <ecNumber evidence="3">3.2.2.21</ecNumber>
    </recommendedName>
</protein>
<dbReference type="CDD" id="cd00056">
    <property type="entry name" value="ENDO3c"/>
    <property type="match status" value="1"/>
</dbReference>
<dbReference type="Gene3D" id="1.10.1670.40">
    <property type="match status" value="1"/>
</dbReference>
<dbReference type="Proteomes" id="UP000447876">
    <property type="component" value="Unassembled WGS sequence"/>
</dbReference>
<dbReference type="RefSeq" id="WP_155612216.1">
    <property type="nucleotide sequence ID" value="NZ_WNZW01000008.1"/>
</dbReference>
<dbReference type="PANTHER" id="PTHR43003:SF5">
    <property type="entry name" value="DNA-3-METHYLADENINE GLYCOSYLASE"/>
    <property type="match status" value="1"/>
</dbReference>
<dbReference type="FunFam" id="1.10.340.30:FF:000004">
    <property type="entry name" value="DNA-3-methyladenine glycosylase II"/>
    <property type="match status" value="1"/>
</dbReference>
<accession>A0A7X2Z3E3</accession>
<evidence type="ECO:0000256" key="5">
    <source>
        <dbReference type="ARBA" id="ARBA00023204"/>
    </source>
</evidence>
<dbReference type="Pfam" id="PF00730">
    <property type="entry name" value="HhH-GPD"/>
    <property type="match status" value="1"/>
</dbReference>
<dbReference type="EC" id="3.2.2.21" evidence="3"/>
<reference evidence="7 8" key="1">
    <citation type="submission" date="2019-11" db="EMBL/GenBank/DDBJ databases">
        <title>Draft genome sequences of five Paenibacillus species of dairy origin.</title>
        <authorList>
            <person name="Olajide A.M."/>
            <person name="Chen S."/>
            <person name="Lapointe G."/>
        </authorList>
    </citation>
    <scope>NUCLEOTIDE SEQUENCE [LARGE SCALE GENOMIC DNA]</scope>
    <source>
        <strain evidence="7 8">12CR55</strain>
    </source>
</reference>
<evidence type="ECO:0000256" key="3">
    <source>
        <dbReference type="ARBA" id="ARBA00012000"/>
    </source>
</evidence>
<organism evidence="7 8">
    <name type="scientific">Paenibacillus woosongensis</name>
    <dbReference type="NCBI Taxonomy" id="307580"/>
    <lineage>
        <taxon>Bacteria</taxon>
        <taxon>Bacillati</taxon>
        <taxon>Bacillota</taxon>
        <taxon>Bacilli</taxon>
        <taxon>Bacillales</taxon>
        <taxon>Paenibacillaceae</taxon>
        <taxon>Paenibacillus</taxon>
    </lineage>
</organism>
<evidence type="ECO:0000313" key="8">
    <source>
        <dbReference type="Proteomes" id="UP000447876"/>
    </source>
</evidence>